<dbReference type="PANTHER" id="PTHR12839">
    <property type="entry name" value="NONSENSE-MEDIATED MRNA DECAY PROTEIN 2 UP-FRAMESHIFT SUPPRESSOR 2"/>
    <property type="match status" value="1"/>
</dbReference>
<evidence type="ECO:0000313" key="2">
    <source>
        <dbReference type="Proteomes" id="UP000553632"/>
    </source>
</evidence>
<dbReference type="GO" id="GO:0035145">
    <property type="term" value="C:exon-exon junction complex"/>
    <property type="evidence" value="ECO:0007669"/>
    <property type="project" value="TreeGrafter"/>
</dbReference>
<sequence>MPGAASQDRVDEIKAKVKEESAEVVWRKKLRDRLREARKGVDGVEVTKQALSGRDKSITKIAKLLNRLRRLSGEPSSDGTISEMKKLNVTMYSSELASALSDGTSSMKVKDVHKTVEVITELICTYGVDMGRHIMLEFVKQFEASIGELSRRRVLSRIVTEMV</sequence>
<organism evidence="1 2">
    <name type="scientific">Perkinsus olseni</name>
    <name type="common">Perkinsus atlanticus</name>
    <dbReference type="NCBI Taxonomy" id="32597"/>
    <lineage>
        <taxon>Eukaryota</taxon>
        <taxon>Sar</taxon>
        <taxon>Alveolata</taxon>
        <taxon>Perkinsozoa</taxon>
        <taxon>Perkinsea</taxon>
        <taxon>Perkinsida</taxon>
        <taxon>Perkinsidae</taxon>
        <taxon>Perkinsus</taxon>
    </lineage>
</organism>
<proteinExistence type="predicted"/>
<dbReference type="Proteomes" id="UP000553632">
    <property type="component" value="Unassembled WGS sequence"/>
</dbReference>
<name>A0A7J6UL73_PEROL</name>
<dbReference type="AlphaFoldDB" id="A0A7J6UL73"/>
<evidence type="ECO:0000313" key="1">
    <source>
        <dbReference type="EMBL" id="KAF4758040.1"/>
    </source>
</evidence>
<protein>
    <submittedName>
        <fullName evidence="1">Regulator of nonsense transcripts upf2</fullName>
    </submittedName>
</protein>
<accession>A0A7J6UL73</accession>
<dbReference type="InterPro" id="IPR039762">
    <property type="entry name" value="Nmd2/UPF2"/>
</dbReference>
<dbReference type="GO" id="GO:0000184">
    <property type="term" value="P:nuclear-transcribed mRNA catabolic process, nonsense-mediated decay"/>
    <property type="evidence" value="ECO:0007669"/>
    <property type="project" value="InterPro"/>
</dbReference>
<reference evidence="1 2" key="1">
    <citation type="submission" date="2020-04" db="EMBL/GenBank/DDBJ databases">
        <title>Perkinsus olseni comparative genomics.</title>
        <authorList>
            <person name="Bogema D.R."/>
        </authorList>
    </citation>
    <scope>NUCLEOTIDE SEQUENCE [LARGE SCALE GENOMIC DNA]</scope>
    <source>
        <strain evidence="1 2">ATCC PRA-207</strain>
    </source>
</reference>
<keyword evidence="2" id="KW-1185">Reference proteome</keyword>
<dbReference type="PANTHER" id="PTHR12839:SF7">
    <property type="entry name" value="REGULATOR OF NONSENSE TRANSCRIPTS 2"/>
    <property type="match status" value="1"/>
</dbReference>
<dbReference type="Gene3D" id="1.25.40.180">
    <property type="match status" value="1"/>
</dbReference>
<gene>
    <name evidence="1" type="primary">UPF2_5</name>
    <name evidence="1" type="ORF">FOZ63_007091</name>
</gene>
<dbReference type="GO" id="GO:0005737">
    <property type="term" value="C:cytoplasm"/>
    <property type="evidence" value="ECO:0007669"/>
    <property type="project" value="TreeGrafter"/>
</dbReference>
<feature type="non-terminal residue" evidence="1">
    <location>
        <position position="163"/>
    </location>
</feature>
<comment type="caution">
    <text evidence="1">The sequence shown here is derived from an EMBL/GenBank/DDBJ whole genome shotgun (WGS) entry which is preliminary data.</text>
</comment>
<dbReference type="EMBL" id="JABANO010001909">
    <property type="protein sequence ID" value="KAF4758040.1"/>
    <property type="molecule type" value="Genomic_DNA"/>
</dbReference>